<evidence type="ECO:0000256" key="1">
    <source>
        <dbReference type="SAM" id="Coils"/>
    </source>
</evidence>
<dbReference type="EMBL" id="HBIR01058199">
    <property type="protein sequence ID" value="CAE0595889.1"/>
    <property type="molecule type" value="Transcribed_RNA"/>
</dbReference>
<feature type="region of interest" description="Disordered" evidence="2">
    <location>
        <begin position="363"/>
        <end position="396"/>
    </location>
</feature>
<name>A0A6V2YRD2_EMIHU</name>
<feature type="coiled-coil region" evidence="1">
    <location>
        <begin position="328"/>
        <end position="355"/>
    </location>
</feature>
<proteinExistence type="predicted"/>
<evidence type="ECO:0000256" key="2">
    <source>
        <dbReference type="SAM" id="MobiDB-lite"/>
    </source>
</evidence>
<keyword evidence="1" id="KW-0175">Coiled coil</keyword>
<gene>
    <name evidence="3" type="ORF">EHUX00137_LOCUS45244</name>
    <name evidence="4" type="ORF">EHUX00137_LOCUS45247</name>
    <name evidence="5" type="ORF">EHUX00137_LOCUS45248</name>
</gene>
<organism evidence="5">
    <name type="scientific">Emiliania huxleyi</name>
    <name type="common">Coccolithophore</name>
    <name type="synonym">Pontosphaera huxleyi</name>
    <dbReference type="NCBI Taxonomy" id="2903"/>
    <lineage>
        <taxon>Eukaryota</taxon>
        <taxon>Haptista</taxon>
        <taxon>Haptophyta</taxon>
        <taxon>Prymnesiophyceae</taxon>
        <taxon>Isochrysidales</taxon>
        <taxon>Noelaerhabdaceae</taxon>
        <taxon>Emiliania</taxon>
    </lineage>
</organism>
<reference evidence="5" key="1">
    <citation type="submission" date="2021-01" db="EMBL/GenBank/DDBJ databases">
        <authorList>
            <person name="Corre E."/>
            <person name="Pelletier E."/>
            <person name="Niang G."/>
            <person name="Scheremetjew M."/>
            <person name="Finn R."/>
            <person name="Kale V."/>
            <person name="Holt S."/>
            <person name="Cochrane G."/>
            <person name="Meng A."/>
            <person name="Brown T."/>
            <person name="Cohen L."/>
        </authorList>
    </citation>
    <scope>NUCLEOTIDE SEQUENCE</scope>
    <source>
        <strain evidence="5">379</strain>
    </source>
</reference>
<accession>A0A6V2YRD2</accession>
<dbReference type="EMBL" id="HBIR01058195">
    <property type="protein sequence ID" value="CAE0595885.1"/>
    <property type="molecule type" value="Transcribed_RNA"/>
</dbReference>
<feature type="region of interest" description="Disordered" evidence="2">
    <location>
        <begin position="55"/>
        <end position="79"/>
    </location>
</feature>
<evidence type="ECO:0000313" key="5">
    <source>
        <dbReference type="EMBL" id="CAE0595889.1"/>
    </source>
</evidence>
<sequence>MGGRPLWQAEIGRIIARTEENLRAPRTGPPLYKVPRVAEAAFTAPLLHASFMTSAASAEERRTPAPAATVPIEPSPPPSASVIAALTSGLSGEARTVATRLLEHTRADIDLRSNLAGRHAQALREELAHGLHEAERRWVDLAKEIEATVSGAIEAERQLRAGGEEKTTRLEASVAATRKELLGLIGDGQAELVEQGGVLRQVEQELLAFKAETEVALAEEGKRLSALAERQRVAAGELDTAAAGETIGRLQELETALLKERELRKAVEAELGELRCSVAQERDRLPAEIEAAVAREVALSGGGAAAVAALEDKVKECGRLLLRMGGDLMEEGRRRQAIEAEVQELRLRLSSVEVVSHPAVRSPLGMGGAPPPDLFAMSQAAPSGSPPALSRPAACEAPAQQWVHPLPEASVAEALSGGGSLAASEPPSRPAGAAATWSAATSSAVDSALGRFARPGQGGHEALSASASYAQLVARGIAPPLTRDSSLSAASPSSCELLPSAAPTAAAALRMTREQLDARVQQILGKHGALAAASRATASAAL</sequence>
<evidence type="ECO:0000313" key="4">
    <source>
        <dbReference type="EMBL" id="CAE0595888.1"/>
    </source>
</evidence>
<protein>
    <submittedName>
        <fullName evidence="5">Uncharacterized protein</fullName>
    </submittedName>
</protein>
<dbReference type="EMBL" id="HBIR01058198">
    <property type="protein sequence ID" value="CAE0595888.1"/>
    <property type="molecule type" value="Transcribed_RNA"/>
</dbReference>
<dbReference type="AlphaFoldDB" id="A0A6V2YRD2"/>
<evidence type="ECO:0000313" key="3">
    <source>
        <dbReference type="EMBL" id="CAE0595885.1"/>
    </source>
</evidence>